<comment type="caution">
    <text evidence="1">The sequence shown here is derived from an EMBL/GenBank/DDBJ whole genome shotgun (WGS) entry which is preliminary data.</text>
</comment>
<dbReference type="Proteomes" id="UP001383192">
    <property type="component" value="Unassembled WGS sequence"/>
</dbReference>
<evidence type="ECO:0000313" key="1">
    <source>
        <dbReference type="EMBL" id="KAK7056519.1"/>
    </source>
</evidence>
<keyword evidence="2" id="KW-1185">Reference proteome</keyword>
<reference evidence="1 2" key="1">
    <citation type="submission" date="2024-01" db="EMBL/GenBank/DDBJ databases">
        <title>A draft genome for a cacao thread blight-causing isolate of Paramarasmius palmivorus.</title>
        <authorList>
            <person name="Baruah I.K."/>
            <person name="Bukari Y."/>
            <person name="Amoako-Attah I."/>
            <person name="Meinhardt L.W."/>
            <person name="Bailey B.A."/>
            <person name="Cohen S.P."/>
        </authorList>
    </citation>
    <scope>NUCLEOTIDE SEQUENCE [LARGE SCALE GENOMIC DNA]</scope>
    <source>
        <strain evidence="1 2">GH-12</strain>
    </source>
</reference>
<evidence type="ECO:0008006" key="3">
    <source>
        <dbReference type="Google" id="ProtNLM"/>
    </source>
</evidence>
<evidence type="ECO:0000313" key="2">
    <source>
        <dbReference type="Proteomes" id="UP001383192"/>
    </source>
</evidence>
<protein>
    <recommendedName>
        <fullName evidence="3">F5/8 type C domain-containing protein</fullName>
    </recommendedName>
</protein>
<accession>A0AAW0DV51</accession>
<dbReference type="AlphaFoldDB" id="A0AAW0DV51"/>
<proteinExistence type="predicted"/>
<organism evidence="1 2">
    <name type="scientific">Paramarasmius palmivorus</name>
    <dbReference type="NCBI Taxonomy" id="297713"/>
    <lineage>
        <taxon>Eukaryota</taxon>
        <taxon>Fungi</taxon>
        <taxon>Dikarya</taxon>
        <taxon>Basidiomycota</taxon>
        <taxon>Agaricomycotina</taxon>
        <taxon>Agaricomycetes</taxon>
        <taxon>Agaricomycetidae</taxon>
        <taxon>Agaricales</taxon>
        <taxon>Marasmiineae</taxon>
        <taxon>Marasmiaceae</taxon>
        <taxon>Paramarasmius</taxon>
    </lineage>
</organism>
<sequence length="196" mass="22441">MVVTGQAAAALFHYDHDHNEDSTNWQAQNEGREWVWLQLDIPTTTLNKYGLRREITRHCYLYERNAFAHYHRFMNSSANPSTCALDLSDIDASRISKTPQASRDLSSTQIPERTHGHLRLPLSTQTPKTLCLRKRVHVQSTTSTWINQLFVHSSALTTPLVEITKAWSTPRLQVTIARKKTNIFVNLIASFQDQTP</sequence>
<gene>
    <name evidence="1" type="ORF">VNI00_003075</name>
</gene>
<dbReference type="EMBL" id="JAYKXP010000007">
    <property type="protein sequence ID" value="KAK7056519.1"/>
    <property type="molecule type" value="Genomic_DNA"/>
</dbReference>
<name>A0AAW0DV51_9AGAR</name>